<keyword evidence="3" id="KW-1185">Reference proteome</keyword>
<evidence type="ECO:0000313" key="3">
    <source>
        <dbReference type="Proteomes" id="UP001500420"/>
    </source>
</evidence>
<dbReference type="AlphaFoldDB" id="A0AAV3T6K1"/>
<feature type="transmembrane region" description="Helical" evidence="1">
    <location>
        <begin position="12"/>
        <end position="32"/>
    </location>
</feature>
<feature type="transmembrane region" description="Helical" evidence="1">
    <location>
        <begin position="164"/>
        <end position="184"/>
    </location>
</feature>
<name>A0AAV3T6K1_9EURY</name>
<keyword evidence="1" id="KW-1133">Transmembrane helix</keyword>
<feature type="transmembrane region" description="Helical" evidence="1">
    <location>
        <begin position="95"/>
        <end position="113"/>
    </location>
</feature>
<proteinExistence type="predicted"/>
<feature type="transmembrane region" description="Helical" evidence="1">
    <location>
        <begin position="196"/>
        <end position="219"/>
    </location>
</feature>
<dbReference type="EMBL" id="BAAADV010000001">
    <property type="protein sequence ID" value="GAA0663547.1"/>
    <property type="molecule type" value="Genomic_DNA"/>
</dbReference>
<evidence type="ECO:0008006" key="4">
    <source>
        <dbReference type="Google" id="ProtNLM"/>
    </source>
</evidence>
<reference evidence="2 3" key="1">
    <citation type="journal article" date="2019" name="Int. J. Syst. Evol. Microbiol.">
        <title>The Global Catalogue of Microorganisms (GCM) 10K type strain sequencing project: providing services to taxonomists for standard genome sequencing and annotation.</title>
        <authorList>
            <consortium name="The Broad Institute Genomics Platform"/>
            <consortium name="The Broad Institute Genome Sequencing Center for Infectious Disease"/>
            <person name="Wu L."/>
            <person name="Ma J."/>
        </authorList>
    </citation>
    <scope>NUCLEOTIDE SEQUENCE [LARGE SCALE GENOMIC DNA]</scope>
    <source>
        <strain evidence="2 3">JCM 16328</strain>
    </source>
</reference>
<gene>
    <name evidence="2" type="ORF">GCM10009020_05280</name>
</gene>
<dbReference type="Proteomes" id="UP001500420">
    <property type="component" value="Unassembled WGS sequence"/>
</dbReference>
<dbReference type="InterPro" id="IPR012666">
    <property type="entry name" value="CbtA_put"/>
</dbReference>
<evidence type="ECO:0000256" key="1">
    <source>
        <dbReference type="SAM" id="Phobius"/>
    </source>
</evidence>
<sequence length="243" mass="24036">MLLDSLRRGVGAGAVAGVAYGALLALALNPLVRHAEHAGHDHGHAHAAEPAVSAATTAVASVGGGVLWGLLLGAGFGVAYYLLEPALPGGDAATASVLAAAGFLTISGIPWLALPPVAPGAEHALDAGTRLAVYAGAMAIGATACALSLLAYRRARADRSRIVAATAAAAPFAPIALASLAVPTGTAGPPAALATAFRWLVVFGQVGLWALLAGTFTALRRRADPDAGATLDEFEDNRSTAGA</sequence>
<protein>
    <recommendedName>
        <fullName evidence="4">Cobalt transporter subunit (CbtA)</fullName>
    </recommendedName>
</protein>
<dbReference type="Pfam" id="PF09490">
    <property type="entry name" value="CbtA"/>
    <property type="match status" value="1"/>
</dbReference>
<feature type="transmembrane region" description="Helical" evidence="1">
    <location>
        <begin position="133"/>
        <end position="152"/>
    </location>
</feature>
<organism evidence="2 3">
    <name type="scientific">Natronoarchaeum mannanilyticum</name>
    <dbReference type="NCBI Taxonomy" id="926360"/>
    <lineage>
        <taxon>Archaea</taxon>
        <taxon>Methanobacteriati</taxon>
        <taxon>Methanobacteriota</taxon>
        <taxon>Stenosarchaea group</taxon>
        <taxon>Halobacteria</taxon>
        <taxon>Halobacteriales</taxon>
        <taxon>Natronoarchaeaceae</taxon>
    </lineage>
</organism>
<comment type="caution">
    <text evidence="2">The sequence shown here is derived from an EMBL/GenBank/DDBJ whole genome shotgun (WGS) entry which is preliminary data.</text>
</comment>
<accession>A0AAV3T6K1</accession>
<feature type="transmembrane region" description="Helical" evidence="1">
    <location>
        <begin position="52"/>
        <end position="83"/>
    </location>
</feature>
<keyword evidence="1" id="KW-0472">Membrane</keyword>
<evidence type="ECO:0000313" key="2">
    <source>
        <dbReference type="EMBL" id="GAA0663547.1"/>
    </source>
</evidence>
<dbReference type="RefSeq" id="WP_343772295.1">
    <property type="nucleotide sequence ID" value="NZ_BAAADV010000001.1"/>
</dbReference>
<keyword evidence="1" id="KW-0812">Transmembrane</keyword>